<keyword evidence="1" id="KW-1133">Transmembrane helix</keyword>
<evidence type="ECO:0000256" key="1">
    <source>
        <dbReference type="SAM" id="Phobius"/>
    </source>
</evidence>
<reference evidence="2 3" key="1">
    <citation type="submission" date="2023-08" db="EMBL/GenBank/DDBJ databases">
        <title>Comparative genomics and taxonomic characterization of three novel marine species of genus Marivirga.</title>
        <authorList>
            <person name="Muhammad N."/>
            <person name="Kim S.-G."/>
        </authorList>
    </citation>
    <scope>NUCLEOTIDE SEQUENCE [LARGE SCALE GENOMIC DNA]</scope>
    <source>
        <strain evidence="2 3">BDSF4-3</strain>
    </source>
</reference>
<feature type="transmembrane region" description="Helical" evidence="1">
    <location>
        <begin position="63"/>
        <end position="87"/>
    </location>
</feature>
<gene>
    <name evidence="2" type="ORF">QYS49_06120</name>
</gene>
<dbReference type="InterPro" id="IPR025356">
    <property type="entry name" value="DUF4260"/>
</dbReference>
<keyword evidence="1" id="KW-0472">Membrane</keyword>
<dbReference type="AlphaFoldDB" id="A0AA49GE54"/>
<keyword evidence="3" id="KW-1185">Reference proteome</keyword>
<dbReference type="RefSeq" id="WP_308350104.1">
    <property type="nucleotide sequence ID" value="NZ_CP129971.1"/>
</dbReference>
<accession>A0AA49GE54</accession>
<name>A0AA49GE54_9BACT</name>
<feature type="transmembrane region" description="Helical" evidence="1">
    <location>
        <begin position="12"/>
        <end position="30"/>
    </location>
</feature>
<evidence type="ECO:0000313" key="3">
    <source>
        <dbReference type="Proteomes" id="UP001230496"/>
    </source>
</evidence>
<sequence length="116" mass="13280">MKDLIRLEEAAMFALSILLFAELPFAWWWFPVLILAPDIGMIGYIFGDKIGAFAYNLFHHKGIAILVYSIGWWLTNDYLLLSGIILFGHASMDRIFGYGLKYEKGFKFTHLGEIGK</sequence>
<dbReference type="Proteomes" id="UP001230496">
    <property type="component" value="Chromosome"/>
</dbReference>
<organism evidence="2 3">
    <name type="scientific">Marivirga salinarum</name>
    <dbReference type="NCBI Taxonomy" id="3059078"/>
    <lineage>
        <taxon>Bacteria</taxon>
        <taxon>Pseudomonadati</taxon>
        <taxon>Bacteroidota</taxon>
        <taxon>Cytophagia</taxon>
        <taxon>Cytophagales</taxon>
        <taxon>Marivirgaceae</taxon>
        <taxon>Marivirga</taxon>
    </lineage>
</organism>
<dbReference type="KEGG" id="msaa:QYS49_06120"/>
<proteinExistence type="predicted"/>
<dbReference type="EMBL" id="CP129971">
    <property type="protein sequence ID" value="WKK76832.2"/>
    <property type="molecule type" value="Genomic_DNA"/>
</dbReference>
<protein>
    <submittedName>
        <fullName evidence="2">DUF4260 domain-containing protein</fullName>
    </submittedName>
</protein>
<keyword evidence="1" id="KW-0812">Transmembrane</keyword>
<dbReference type="Pfam" id="PF14079">
    <property type="entry name" value="DUF4260"/>
    <property type="match status" value="1"/>
</dbReference>
<evidence type="ECO:0000313" key="2">
    <source>
        <dbReference type="EMBL" id="WKK76832.2"/>
    </source>
</evidence>